<dbReference type="OrthoDB" id="1435941at2759"/>
<dbReference type="EMBL" id="QJKJ01001265">
    <property type="protein sequence ID" value="RDY08501.1"/>
    <property type="molecule type" value="Genomic_DNA"/>
</dbReference>
<dbReference type="Proteomes" id="UP000257109">
    <property type="component" value="Unassembled WGS sequence"/>
</dbReference>
<dbReference type="AlphaFoldDB" id="A0A371I0F0"/>
<accession>A0A371I0F0</accession>
<protein>
    <submittedName>
        <fullName evidence="1">Uncharacterized protein</fullName>
    </submittedName>
</protein>
<gene>
    <name evidence="1" type="ORF">CR513_07272</name>
</gene>
<evidence type="ECO:0000313" key="2">
    <source>
        <dbReference type="Proteomes" id="UP000257109"/>
    </source>
</evidence>
<organism evidence="1 2">
    <name type="scientific">Mucuna pruriens</name>
    <name type="common">Velvet bean</name>
    <name type="synonym">Dolichos pruriens</name>
    <dbReference type="NCBI Taxonomy" id="157652"/>
    <lineage>
        <taxon>Eukaryota</taxon>
        <taxon>Viridiplantae</taxon>
        <taxon>Streptophyta</taxon>
        <taxon>Embryophyta</taxon>
        <taxon>Tracheophyta</taxon>
        <taxon>Spermatophyta</taxon>
        <taxon>Magnoliopsida</taxon>
        <taxon>eudicotyledons</taxon>
        <taxon>Gunneridae</taxon>
        <taxon>Pentapetalae</taxon>
        <taxon>rosids</taxon>
        <taxon>fabids</taxon>
        <taxon>Fabales</taxon>
        <taxon>Fabaceae</taxon>
        <taxon>Papilionoideae</taxon>
        <taxon>50 kb inversion clade</taxon>
        <taxon>NPAAA clade</taxon>
        <taxon>indigoferoid/millettioid clade</taxon>
        <taxon>Phaseoleae</taxon>
        <taxon>Mucuna</taxon>
    </lineage>
</organism>
<keyword evidence="2" id="KW-1185">Reference proteome</keyword>
<reference evidence="1" key="1">
    <citation type="submission" date="2018-05" db="EMBL/GenBank/DDBJ databases">
        <title>Draft genome of Mucuna pruriens seed.</title>
        <authorList>
            <person name="Nnadi N.E."/>
            <person name="Vos R."/>
            <person name="Hasami M.H."/>
            <person name="Devisetty U.K."/>
            <person name="Aguiy J.C."/>
        </authorList>
    </citation>
    <scope>NUCLEOTIDE SEQUENCE [LARGE SCALE GENOMIC DNA]</scope>
    <source>
        <strain evidence="1">JCA_2017</strain>
    </source>
</reference>
<comment type="caution">
    <text evidence="1">The sequence shown here is derived from an EMBL/GenBank/DDBJ whole genome shotgun (WGS) entry which is preliminary data.</text>
</comment>
<sequence>MKSSPFGTIAHISSYSITFLRTLDKAWDRFQEMLRRCSHHDFPRGKLIQIFYSTLSTLSQASIDITCGRIIRKKSPRGYDFQYLSLLLGPEGAPQLLLKRSSYRGRDKGKVATLARHNDSIHD</sequence>
<proteinExistence type="predicted"/>
<name>A0A371I0F0_MUCPR</name>
<evidence type="ECO:0000313" key="1">
    <source>
        <dbReference type="EMBL" id="RDY08501.1"/>
    </source>
</evidence>
<feature type="non-terminal residue" evidence="1">
    <location>
        <position position="1"/>
    </location>
</feature>